<protein>
    <submittedName>
        <fullName evidence="1">Uncharacterized protein</fullName>
    </submittedName>
</protein>
<evidence type="ECO:0000313" key="1">
    <source>
        <dbReference type="EMBL" id="AFN74382.1"/>
    </source>
</evidence>
<sequence>MKNDLIKKLESTFRYSSSSDELFDAFTEAVRNGVDDLEVFKVLLGNPTLSLDEIKMYAEKLIRDFSHKKYDLSIWTAKVLENNSDEYDYLESAIEYYKKAIDANPASHEPLTDLLGLYNFDLDLPTNSRIIDIVKSNVKNVELKSKVYNSLANLYKRLKDFQNEARYTALAEKAAERERKSRPSQ</sequence>
<dbReference type="Gene3D" id="1.25.40.10">
    <property type="entry name" value="Tetratricopeptide repeat domain"/>
    <property type="match status" value="1"/>
</dbReference>
<dbReference type="EMBL" id="CP003557">
    <property type="protein sequence ID" value="AFN74382.1"/>
    <property type="molecule type" value="Genomic_DNA"/>
</dbReference>
<dbReference type="STRING" id="1191523.MROS_1143"/>
<dbReference type="HOGENOM" id="CLU_1459693_0_0_10"/>
<keyword evidence="2" id="KW-1185">Reference proteome</keyword>
<reference evidence="1 2" key="1">
    <citation type="journal article" date="2013" name="PLoS ONE">
        <title>Genomic analysis of Melioribacter roseus, facultatively anaerobic organotrophic bacterium representing a novel deep lineage within Bacteriodetes/Chlorobi group.</title>
        <authorList>
            <person name="Kadnikov V.V."/>
            <person name="Mardanov A.V."/>
            <person name="Podosokorskaya O.A."/>
            <person name="Gavrilov S.N."/>
            <person name="Kublanov I.V."/>
            <person name="Beletsky A.V."/>
            <person name="Bonch-Osmolovskaya E.A."/>
            <person name="Ravin N.V."/>
        </authorList>
    </citation>
    <scope>NUCLEOTIDE SEQUENCE [LARGE SCALE GENOMIC DNA]</scope>
    <source>
        <strain evidence="2">JCM 17771 / P3M-2</strain>
    </source>
</reference>
<dbReference type="PATRIC" id="fig|1191523.3.peg.1209"/>
<dbReference type="KEGG" id="mro:MROS_1143"/>
<accession>I6YUZ3</accession>
<dbReference type="SUPFAM" id="SSF48452">
    <property type="entry name" value="TPR-like"/>
    <property type="match status" value="1"/>
</dbReference>
<organism evidence="1 2">
    <name type="scientific">Melioribacter roseus (strain DSM 23840 / JCM 17771 / VKM B-2668 / P3M-2)</name>
    <dbReference type="NCBI Taxonomy" id="1191523"/>
    <lineage>
        <taxon>Bacteria</taxon>
        <taxon>Pseudomonadati</taxon>
        <taxon>Ignavibacteriota</taxon>
        <taxon>Ignavibacteria</taxon>
        <taxon>Ignavibacteriales</taxon>
        <taxon>Melioribacteraceae</taxon>
        <taxon>Melioribacter</taxon>
    </lineage>
</organism>
<evidence type="ECO:0000313" key="2">
    <source>
        <dbReference type="Proteomes" id="UP000009011"/>
    </source>
</evidence>
<dbReference type="AlphaFoldDB" id="I6YUZ3"/>
<name>I6YUZ3_MELRP</name>
<dbReference type="Proteomes" id="UP000009011">
    <property type="component" value="Chromosome"/>
</dbReference>
<dbReference type="RefSeq" id="WP_014855818.1">
    <property type="nucleotide sequence ID" value="NC_018178.1"/>
</dbReference>
<dbReference type="InterPro" id="IPR011990">
    <property type="entry name" value="TPR-like_helical_dom_sf"/>
</dbReference>
<proteinExistence type="predicted"/>
<gene>
    <name evidence="1" type="ordered locus">MROS_1143</name>
</gene>